<feature type="transmembrane region" description="Helical" evidence="4">
    <location>
        <begin position="447"/>
        <end position="476"/>
    </location>
</feature>
<evidence type="ECO:0000313" key="6">
    <source>
        <dbReference type="Proteomes" id="UP000481087"/>
    </source>
</evidence>
<dbReference type="EMBL" id="WTUZ01000039">
    <property type="protein sequence ID" value="MZQ86660.1"/>
    <property type="molecule type" value="Genomic_DNA"/>
</dbReference>
<feature type="region of interest" description="Disordered" evidence="3">
    <location>
        <begin position="549"/>
        <end position="580"/>
    </location>
</feature>
<proteinExistence type="inferred from homology"/>
<dbReference type="PIRSF" id="PIRSF005690">
    <property type="entry name" value="GerBA"/>
    <property type="match status" value="1"/>
</dbReference>
<feature type="transmembrane region" description="Helical" evidence="4">
    <location>
        <begin position="488"/>
        <end position="512"/>
    </location>
</feature>
<comment type="similarity">
    <text evidence="1">Belongs to the GerABKA family.</text>
</comment>
<evidence type="ECO:0000256" key="1">
    <source>
        <dbReference type="ARBA" id="ARBA00005278"/>
    </source>
</evidence>
<dbReference type="PANTHER" id="PTHR22550:SF5">
    <property type="entry name" value="LEUCINE ZIPPER PROTEIN 4"/>
    <property type="match status" value="1"/>
</dbReference>
<feature type="transmembrane region" description="Helical" evidence="4">
    <location>
        <begin position="366"/>
        <end position="388"/>
    </location>
</feature>
<dbReference type="AlphaFoldDB" id="A0A6L8VBS0"/>
<dbReference type="GO" id="GO:0009847">
    <property type="term" value="P:spore germination"/>
    <property type="evidence" value="ECO:0007669"/>
    <property type="project" value="InterPro"/>
</dbReference>
<evidence type="ECO:0000256" key="3">
    <source>
        <dbReference type="SAM" id="MobiDB-lite"/>
    </source>
</evidence>
<gene>
    <name evidence="5" type="ORF">GQF01_31595</name>
</gene>
<dbReference type="InterPro" id="IPR050768">
    <property type="entry name" value="UPF0353/GerABKA_families"/>
</dbReference>
<dbReference type="GO" id="GO:0016020">
    <property type="term" value="C:membrane"/>
    <property type="evidence" value="ECO:0007669"/>
    <property type="project" value="InterPro"/>
</dbReference>
<evidence type="ECO:0000313" key="5">
    <source>
        <dbReference type="EMBL" id="MZQ86660.1"/>
    </source>
</evidence>
<feature type="compositionally biased region" description="Basic and acidic residues" evidence="3">
    <location>
        <begin position="570"/>
        <end position="580"/>
    </location>
</feature>
<keyword evidence="2 4" id="KW-0472">Membrane</keyword>
<reference evidence="5 6" key="1">
    <citation type="submission" date="2019-12" db="EMBL/GenBank/DDBJ databases">
        <title>Paenibacillus sp. nov. sp. isolated from soil.</title>
        <authorList>
            <person name="Kim J."/>
            <person name="Jeong S.E."/>
            <person name="Jung H.S."/>
            <person name="Jeon C.O."/>
        </authorList>
    </citation>
    <scope>NUCLEOTIDE SEQUENCE [LARGE SCALE GENOMIC DNA]</scope>
    <source>
        <strain evidence="5 6">5J-6</strain>
    </source>
</reference>
<protein>
    <submittedName>
        <fullName evidence="5">Spore germination protein</fullName>
    </submittedName>
</protein>
<dbReference type="Proteomes" id="UP000481087">
    <property type="component" value="Unassembled WGS sequence"/>
</dbReference>
<evidence type="ECO:0000256" key="4">
    <source>
        <dbReference type="SAM" id="Phobius"/>
    </source>
</evidence>
<keyword evidence="4" id="KW-0812">Transmembrane</keyword>
<sequence length="580" mass="64624">MWRSIAEALPGWKMLMWASLTFLIPYSFSRLFGWFTQKERINRGWNEENESMAPNNSLWTTNNSPSKPWTDWPPTDRLNSHLEENLNLLSERLGNNSDYSVREFNIGGSTIRAAIVSMNKISDATMIQEYVLKPLMVELRKTNVTELYAGTDFKAFIKNHILPLSKITETEHVYQMIETVLTGSTALLIDGIPGGLILGTGSTEPQNFEEPSSESLVRGPKIGFVNSLEENISLLRSRASDPNLQMLGFQVGERNKKNLVISYVDGIADPNLVDEVKRRIEKIKIDDPLESGYIDQLIEDNFMSPFPQVQSTERPDRVIASLLEGRVAILTDGSSYASIVPVTLSMMLQSPEDYYVHWLPSSLVRLLRYLAAFVALLGPAIYISFLSFHQGLIPTKLAISMAGTREGVPFPPFLEALIMEVVIEILREAGLRLPKPVGQTVGLVGGLVIGQAAVEAGIVSPLMVIVVSLTAISSFAIPQYDAGIALRILRFVAMFSAAMLGIYGVVMFTLFLSIHIAKIRNFGIPYASPFAPYRSSDWKDLLIRAPLSSMKKRPQMMNPQDQTRQGNRPMKGERSDDSSE</sequence>
<dbReference type="Pfam" id="PF03323">
    <property type="entry name" value="GerA"/>
    <property type="match status" value="1"/>
</dbReference>
<dbReference type="InterPro" id="IPR004995">
    <property type="entry name" value="Spore_Ger"/>
</dbReference>
<dbReference type="RefSeq" id="WP_161411047.1">
    <property type="nucleotide sequence ID" value="NZ_WTUZ01000039.1"/>
</dbReference>
<feature type="transmembrane region" description="Helical" evidence="4">
    <location>
        <begin position="14"/>
        <end position="33"/>
    </location>
</feature>
<accession>A0A6L8VBS0</accession>
<comment type="caution">
    <text evidence="5">The sequence shown here is derived from an EMBL/GenBank/DDBJ whole genome shotgun (WGS) entry which is preliminary data.</text>
</comment>
<name>A0A6L8VBS0_9BACL</name>
<feature type="compositionally biased region" description="Polar residues" evidence="3">
    <location>
        <begin position="557"/>
        <end position="566"/>
    </location>
</feature>
<keyword evidence="6" id="KW-1185">Reference proteome</keyword>
<dbReference type="PANTHER" id="PTHR22550">
    <property type="entry name" value="SPORE GERMINATION PROTEIN"/>
    <property type="match status" value="1"/>
</dbReference>
<organism evidence="5 6">
    <name type="scientific">Paenibacillus silvestris</name>
    <dbReference type="NCBI Taxonomy" id="2606219"/>
    <lineage>
        <taxon>Bacteria</taxon>
        <taxon>Bacillati</taxon>
        <taxon>Bacillota</taxon>
        <taxon>Bacilli</taxon>
        <taxon>Bacillales</taxon>
        <taxon>Paenibacillaceae</taxon>
        <taxon>Paenibacillus</taxon>
    </lineage>
</organism>
<keyword evidence="4" id="KW-1133">Transmembrane helix</keyword>
<evidence type="ECO:0000256" key="2">
    <source>
        <dbReference type="ARBA" id="ARBA00023136"/>
    </source>
</evidence>